<dbReference type="Proteomes" id="UP000886723">
    <property type="component" value="Unassembled WGS sequence"/>
</dbReference>
<feature type="transmembrane region" description="Helical" evidence="1">
    <location>
        <begin position="27"/>
        <end position="45"/>
    </location>
</feature>
<name>A0A9D1NVG0_9FIRM</name>
<accession>A0A9D1NVG0</accession>
<keyword evidence="1" id="KW-0812">Transmembrane</keyword>
<dbReference type="AlphaFoldDB" id="A0A9D1NVG0"/>
<gene>
    <name evidence="2" type="ORF">IAA63_11325</name>
</gene>
<evidence type="ECO:0000313" key="3">
    <source>
        <dbReference type="Proteomes" id="UP000886723"/>
    </source>
</evidence>
<evidence type="ECO:0000256" key="1">
    <source>
        <dbReference type="SAM" id="Phobius"/>
    </source>
</evidence>
<reference evidence="2" key="2">
    <citation type="journal article" date="2021" name="PeerJ">
        <title>Extensive microbial diversity within the chicken gut microbiome revealed by metagenomics and culture.</title>
        <authorList>
            <person name="Gilroy R."/>
            <person name="Ravi A."/>
            <person name="Getino M."/>
            <person name="Pursley I."/>
            <person name="Horton D.L."/>
            <person name="Alikhan N.F."/>
            <person name="Baker D."/>
            <person name="Gharbi K."/>
            <person name="Hall N."/>
            <person name="Watson M."/>
            <person name="Adriaenssens E.M."/>
            <person name="Foster-Nyarko E."/>
            <person name="Jarju S."/>
            <person name="Secka A."/>
            <person name="Antonio M."/>
            <person name="Oren A."/>
            <person name="Chaudhuri R.R."/>
            <person name="La Ragione R."/>
            <person name="Hildebrand F."/>
            <person name="Pallen M.J."/>
        </authorList>
    </citation>
    <scope>NUCLEOTIDE SEQUENCE</scope>
    <source>
        <strain evidence="2">ChiBcec2-4451</strain>
    </source>
</reference>
<organism evidence="2 3">
    <name type="scientific">Candidatus Pullilachnospira stercoravium</name>
    <dbReference type="NCBI Taxonomy" id="2840913"/>
    <lineage>
        <taxon>Bacteria</taxon>
        <taxon>Bacillati</taxon>
        <taxon>Bacillota</taxon>
        <taxon>Clostridia</taxon>
        <taxon>Lachnospirales</taxon>
        <taxon>Lachnospiraceae</taxon>
        <taxon>Lachnospiraceae incertae sedis</taxon>
        <taxon>Candidatus Pullilachnospira</taxon>
    </lineage>
</organism>
<dbReference type="Pfam" id="PF06686">
    <property type="entry name" value="SpoIIIAC"/>
    <property type="match status" value="2"/>
</dbReference>
<comment type="caution">
    <text evidence="2">The sequence shown here is derived from an EMBL/GenBank/DDBJ whole genome shotgun (WGS) entry which is preliminary data.</text>
</comment>
<protein>
    <submittedName>
        <fullName evidence="2">Stage III sporulation protein AD</fullName>
    </submittedName>
</protein>
<keyword evidence="1" id="KW-0472">Membrane</keyword>
<sequence>MEIIRISVIGIAGIVLAILVKEAKPEYSFYLTFAAGIAILFFSAGRLSDLLGSIREIQQYLPIENTYMDLLLKMVGITYVGQFSASICRDAGYASVAGQIELFARLSVLAISMPILTALLETIHEFLG</sequence>
<evidence type="ECO:0000313" key="2">
    <source>
        <dbReference type="EMBL" id="HIV13714.1"/>
    </source>
</evidence>
<proteinExistence type="predicted"/>
<dbReference type="EMBL" id="DVON01000241">
    <property type="protein sequence ID" value="HIV13714.1"/>
    <property type="molecule type" value="Genomic_DNA"/>
</dbReference>
<reference evidence="2" key="1">
    <citation type="submission" date="2020-10" db="EMBL/GenBank/DDBJ databases">
        <authorList>
            <person name="Gilroy R."/>
        </authorList>
    </citation>
    <scope>NUCLEOTIDE SEQUENCE</scope>
    <source>
        <strain evidence="2">ChiBcec2-4451</strain>
    </source>
</reference>
<dbReference type="InterPro" id="IPR025664">
    <property type="entry name" value="Spore_III_AC/AD"/>
</dbReference>
<keyword evidence="1" id="KW-1133">Transmembrane helix</keyword>